<dbReference type="KEGG" id="tvr:TVD_08485"/>
<dbReference type="PANTHER" id="PTHR45138:SF9">
    <property type="entry name" value="DIGUANYLATE CYCLASE DGCM-RELATED"/>
    <property type="match status" value="1"/>
</dbReference>
<name>A0A0G3G7B1_9GAMM</name>
<dbReference type="FunFam" id="3.30.70.270:FF:000001">
    <property type="entry name" value="Diguanylate cyclase domain protein"/>
    <property type="match status" value="1"/>
</dbReference>
<evidence type="ECO:0000256" key="2">
    <source>
        <dbReference type="ARBA" id="ARBA00012528"/>
    </source>
</evidence>
<evidence type="ECO:0000313" key="5">
    <source>
        <dbReference type="Proteomes" id="UP000064201"/>
    </source>
</evidence>
<dbReference type="InterPro" id="IPR000160">
    <property type="entry name" value="GGDEF_dom"/>
</dbReference>
<organism evidence="4 5">
    <name type="scientific">Thioalkalivibrio versutus</name>
    <dbReference type="NCBI Taxonomy" id="106634"/>
    <lineage>
        <taxon>Bacteria</taxon>
        <taxon>Pseudomonadati</taxon>
        <taxon>Pseudomonadota</taxon>
        <taxon>Gammaproteobacteria</taxon>
        <taxon>Chromatiales</taxon>
        <taxon>Ectothiorhodospiraceae</taxon>
        <taxon>Thioalkalivibrio</taxon>
    </lineage>
</organism>
<sequence length="364" mass="39421">MQDEAIGSARAEAERVEARKRGVYLVVLPAGIAIFLLSWAVRTPGDVYLAYLYPLFAFVLAALFVAVWRAPKALPRLEAWMLAMVAMMILSRLAWHFHAGGPLDEHLLVLAGGHYWAVGIVILAAFVMLEHRRGFRAGVAILVVATLIAASGAAGEWLRGELSRDAGVYLVRVHLFLAVLLALASVATSMRDTVKDALVRSEALEQAAQTDPLTGLANRRAAESVLQRHAASVRRYGVPVAVIGMDIDHFKAVNDTHGHAIGDAVIAGIARILRSSVREPDSVARWGGEEFLIVAPEIGREGALQLAERCREAIAREPIAGVRVTASFGVTSFGPQDSLDAVLKRADKMMYRAKEEGRNRVLLG</sequence>
<dbReference type="OrthoDB" id="9812358at2"/>
<accession>A0A0G3G7B1</accession>
<dbReference type="EMBL" id="CP011367">
    <property type="protein sequence ID" value="AKJ95392.1"/>
    <property type="molecule type" value="Genomic_DNA"/>
</dbReference>
<dbReference type="CDD" id="cd01949">
    <property type="entry name" value="GGDEF"/>
    <property type="match status" value="1"/>
</dbReference>
<dbReference type="InterPro" id="IPR050469">
    <property type="entry name" value="Diguanylate_Cyclase"/>
</dbReference>
<dbReference type="PROSITE" id="PS50887">
    <property type="entry name" value="GGDEF"/>
    <property type="match status" value="1"/>
</dbReference>
<comment type="cofactor">
    <cofactor evidence="1">
        <name>Mg(2+)</name>
        <dbReference type="ChEBI" id="CHEBI:18420"/>
    </cofactor>
</comment>
<keyword evidence="5" id="KW-1185">Reference proteome</keyword>
<dbReference type="RefSeq" id="WP_018649972.1">
    <property type="nucleotide sequence ID" value="NZ_CP011367.1"/>
</dbReference>
<dbReference type="PATRIC" id="fig|106634.4.peg.1738"/>
<proteinExistence type="predicted"/>
<dbReference type="SMART" id="SM00267">
    <property type="entry name" value="GGDEF"/>
    <property type="match status" value="1"/>
</dbReference>
<dbReference type="AlphaFoldDB" id="A0A0G3G7B1"/>
<dbReference type="Gene3D" id="3.30.70.270">
    <property type="match status" value="1"/>
</dbReference>
<evidence type="ECO:0000256" key="1">
    <source>
        <dbReference type="ARBA" id="ARBA00001946"/>
    </source>
</evidence>
<evidence type="ECO:0000313" key="4">
    <source>
        <dbReference type="EMBL" id="AKJ95392.1"/>
    </source>
</evidence>
<dbReference type="STRING" id="106634.TVD_08485"/>
<evidence type="ECO:0000256" key="3">
    <source>
        <dbReference type="ARBA" id="ARBA00034247"/>
    </source>
</evidence>
<dbReference type="SUPFAM" id="SSF55073">
    <property type="entry name" value="Nucleotide cyclase"/>
    <property type="match status" value="1"/>
</dbReference>
<dbReference type="NCBIfam" id="TIGR00254">
    <property type="entry name" value="GGDEF"/>
    <property type="match status" value="1"/>
</dbReference>
<dbReference type="PANTHER" id="PTHR45138">
    <property type="entry name" value="REGULATORY COMPONENTS OF SENSORY TRANSDUCTION SYSTEM"/>
    <property type="match status" value="1"/>
</dbReference>
<dbReference type="Proteomes" id="UP000064201">
    <property type="component" value="Chromosome"/>
</dbReference>
<reference evidence="4 5" key="1">
    <citation type="submission" date="2015-04" db="EMBL/GenBank/DDBJ databases">
        <title>Complete Sequence for the Genome of the Thioalkalivibrio versutus D301.</title>
        <authorList>
            <person name="Mu T."/>
            <person name="Zhou J."/>
            <person name="Xu X."/>
        </authorList>
    </citation>
    <scope>NUCLEOTIDE SEQUENCE [LARGE SCALE GENOMIC DNA]</scope>
    <source>
        <strain evidence="4 5">D301</strain>
    </source>
</reference>
<dbReference type="GO" id="GO:0052621">
    <property type="term" value="F:diguanylate cyclase activity"/>
    <property type="evidence" value="ECO:0007669"/>
    <property type="project" value="UniProtKB-EC"/>
</dbReference>
<dbReference type="InterPro" id="IPR043128">
    <property type="entry name" value="Rev_trsase/Diguanyl_cyclase"/>
</dbReference>
<dbReference type="Pfam" id="PF00990">
    <property type="entry name" value="GGDEF"/>
    <property type="match status" value="1"/>
</dbReference>
<dbReference type="EC" id="2.7.7.65" evidence="2"/>
<protein>
    <recommendedName>
        <fullName evidence="2">diguanylate cyclase</fullName>
        <ecNumber evidence="2">2.7.7.65</ecNumber>
    </recommendedName>
</protein>
<comment type="catalytic activity">
    <reaction evidence="3">
        <text>2 GTP = 3',3'-c-di-GMP + 2 diphosphate</text>
        <dbReference type="Rhea" id="RHEA:24898"/>
        <dbReference type="ChEBI" id="CHEBI:33019"/>
        <dbReference type="ChEBI" id="CHEBI:37565"/>
        <dbReference type="ChEBI" id="CHEBI:58805"/>
        <dbReference type="EC" id="2.7.7.65"/>
    </reaction>
</comment>
<gene>
    <name evidence="4" type="ORF">TVD_08485</name>
</gene>
<dbReference type="InterPro" id="IPR029787">
    <property type="entry name" value="Nucleotide_cyclase"/>
</dbReference>